<reference evidence="1" key="2">
    <citation type="submission" date="2023-04" db="EMBL/GenBank/DDBJ databases">
        <authorList>
            <person name="Bu L."/>
            <person name="Lu L."/>
            <person name="Laidemitt M.R."/>
            <person name="Zhang S.M."/>
            <person name="Mutuku M."/>
            <person name="Mkoji G."/>
            <person name="Steinauer M."/>
            <person name="Loker E.S."/>
        </authorList>
    </citation>
    <scope>NUCLEOTIDE SEQUENCE</scope>
    <source>
        <strain evidence="1">KasaAsao</strain>
        <tissue evidence="1">Whole Snail</tissue>
    </source>
</reference>
<dbReference type="EMBL" id="JASAOG010000040">
    <property type="protein sequence ID" value="KAK0059709.1"/>
    <property type="molecule type" value="Genomic_DNA"/>
</dbReference>
<evidence type="ECO:0000313" key="1">
    <source>
        <dbReference type="EMBL" id="KAK0059709.1"/>
    </source>
</evidence>
<evidence type="ECO:0000313" key="2">
    <source>
        <dbReference type="Proteomes" id="UP001233172"/>
    </source>
</evidence>
<protein>
    <submittedName>
        <fullName evidence="1">Uncharacterized protein</fullName>
    </submittedName>
</protein>
<sequence>MNFICNLAACESETFLRGVCREGLMKPRPKKKTVLDTISLCVERPRHRLNNNLVNWRKRKWRPNKSVRMASWGTRFMPSVIPNDRPPPELSNIYYTVSFRDEKC</sequence>
<name>A0AAD8BTW7_BIOPF</name>
<organism evidence="1 2">
    <name type="scientific">Biomphalaria pfeifferi</name>
    <name type="common">Bloodfluke planorb</name>
    <name type="synonym">Freshwater snail</name>
    <dbReference type="NCBI Taxonomy" id="112525"/>
    <lineage>
        <taxon>Eukaryota</taxon>
        <taxon>Metazoa</taxon>
        <taxon>Spiralia</taxon>
        <taxon>Lophotrochozoa</taxon>
        <taxon>Mollusca</taxon>
        <taxon>Gastropoda</taxon>
        <taxon>Heterobranchia</taxon>
        <taxon>Euthyneura</taxon>
        <taxon>Panpulmonata</taxon>
        <taxon>Hygrophila</taxon>
        <taxon>Lymnaeoidea</taxon>
        <taxon>Planorbidae</taxon>
        <taxon>Biomphalaria</taxon>
    </lineage>
</organism>
<comment type="caution">
    <text evidence="1">The sequence shown here is derived from an EMBL/GenBank/DDBJ whole genome shotgun (WGS) entry which is preliminary data.</text>
</comment>
<reference evidence="1" key="1">
    <citation type="journal article" date="2023" name="PLoS Negl. Trop. Dis.">
        <title>A genome sequence for Biomphalaria pfeifferi, the major vector snail for the human-infecting parasite Schistosoma mansoni.</title>
        <authorList>
            <person name="Bu L."/>
            <person name="Lu L."/>
            <person name="Laidemitt M.R."/>
            <person name="Zhang S.M."/>
            <person name="Mutuku M."/>
            <person name="Mkoji G."/>
            <person name="Steinauer M."/>
            <person name="Loker E.S."/>
        </authorList>
    </citation>
    <scope>NUCLEOTIDE SEQUENCE</scope>
    <source>
        <tissue evidence="1">Whole Snail</tissue>
    </source>
</reference>
<accession>A0AAD8BTW7</accession>
<gene>
    <name evidence="1" type="ORF">Bpfe_010877</name>
</gene>
<dbReference type="AlphaFoldDB" id="A0AAD8BTW7"/>
<proteinExistence type="predicted"/>
<keyword evidence="2" id="KW-1185">Reference proteome</keyword>
<dbReference type="Proteomes" id="UP001233172">
    <property type="component" value="Unassembled WGS sequence"/>
</dbReference>